<evidence type="ECO:0008006" key="3">
    <source>
        <dbReference type="Google" id="ProtNLM"/>
    </source>
</evidence>
<protein>
    <recommendedName>
        <fullName evidence="3">Lipoprotein</fullName>
    </recommendedName>
</protein>
<name>A0ABP9V7U0_9DEIO</name>
<accession>A0ABP9V7U0</accession>
<sequence>MRQAIFSPACALNPKVTMKRTLFAALLCPALLLTACKNNSSGPSSTEAEALDYVRLVKIALSNAYYESGKPVPPTPCTDDLFGMKKTTKFLTLKSCTAKMDSESTPLVAAVFNDDLAIVGDAEGTRRVKVSELPDMK</sequence>
<organism evidence="1 2">
    <name type="scientific">Deinococcus xinjiangensis</name>
    <dbReference type="NCBI Taxonomy" id="457454"/>
    <lineage>
        <taxon>Bacteria</taxon>
        <taxon>Thermotogati</taxon>
        <taxon>Deinococcota</taxon>
        <taxon>Deinococci</taxon>
        <taxon>Deinococcales</taxon>
        <taxon>Deinococcaceae</taxon>
        <taxon>Deinococcus</taxon>
    </lineage>
</organism>
<comment type="caution">
    <text evidence="1">The sequence shown here is derived from an EMBL/GenBank/DDBJ whole genome shotgun (WGS) entry which is preliminary data.</text>
</comment>
<dbReference type="Proteomes" id="UP001458946">
    <property type="component" value="Unassembled WGS sequence"/>
</dbReference>
<evidence type="ECO:0000313" key="1">
    <source>
        <dbReference type="EMBL" id="GAA5501345.1"/>
    </source>
</evidence>
<keyword evidence="2" id="KW-1185">Reference proteome</keyword>
<gene>
    <name evidence="1" type="ORF">Dxin01_01077</name>
</gene>
<reference evidence="1 2" key="1">
    <citation type="submission" date="2024-02" db="EMBL/GenBank/DDBJ databases">
        <title>Deinococcus xinjiangensis NBRC 107630.</title>
        <authorList>
            <person name="Ichikawa N."/>
            <person name="Katano-Makiyama Y."/>
            <person name="Hidaka K."/>
        </authorList>
    </citation>
    <scope>NUCLEOTIDE SEQUENCE [LARGE SCALE GENOMIC DNA]</scope>
    <source>
        <strain evidence="1 2">NBRC 107630</strain>
    </source>
</reference>
<dbReference type="EMBL" id="BAABRN010000008">
    <property type="protein sequence ID" value="GAA5501345.1"/>
    <property type="molecule type" value="Genomic_DNA"/>
</dbReference>
<evidence type="ECO:0000313" key="2">
    <source>
        <dbReference type="Proteomes" id="UP001458946"/>
    </source>
</evidence>
<proteinExistence type="predicted"/>